<proteinExistence type="predicted"/>
<sequence length="90" mass="10316">MEANPILFQRSLRQAHFAPELFNDKVDSAPHRRTPRLPLAVAHLALPRQKTTRERGDCQECKTQTGEDKQWRRNQGCRSLIKGGRADPVI</sequence>
<dbReference type="Proteomes" id="UP000327157">
    <property type="component" value="Chromosome 6"/>
</dbReference>
<reference evidence="1 2" key="1">
    <citation type="submission" date="2019-09" db="EMBL/GenBank/DDBJ databases">
        <authorList>
            <person name="Ou C."/>
        </authorList>
    </citation>
    <scope>NUCLEOTIDE SEQUENCE [LARGE SCALE GENOMIC DNA]</scope>
    <source>
        <strain evidence="1">S2</strain>
        <tissue evidence="1">Leaf</tissue>
    </source>
</reference>
<keyword evidence="2" id="KW-1185">Reference proteome</keyword>
<organism evidence="1 2">
    <name type="scientific">Pyrus ussuriensis x Pyrus communis</name>
    <dbReference type="NCBI Taxonomy" id="2448454"/>
    <lineage>
        <taxon>Eukaryota</taxon>
        <taxon>Viridiplantae</taxon>
        <taxon>Streptophyta</taxon>
        <taxon>Embryophyta</taxon>
        <taxon>Tracheophyta</taxon>
        <taxon>Spermatophyta</taxon>
        <taxon>Magnoliopsida</taxon>
        <taxon>eudicotyledons</taxon>
        <taxon>Gunneridae</taxon>
        <taxon>Pentapetalae</taxon>
        <taxon>rosids</taxon>
        <taxon>fabids</taxon>
        <taxon>Rosales</taxon>
        <taxon>Rosaceae</taxon>
        <taxon>Amygdaloideae</taxon>
        <taxon>Maleae</taxon>
        <taxon>Pyrus</taxon>
    </lineage>
</organism>
<accession>A0A5N5I2M0</accession>
<protein>
    <submittedName>
        <fullName evidence="1">Uncharacterized protein</fullName>
    </submittedName>
</protein>
<reference evidence="1 2" key="3">
    <citation type="submission" date="2019-11" db="EMBL/GenBank/DDBJ databases">
        <title>A de novo genome assembly of a pear dwarfing rootstock.</title>
        <authorList>
            <person name="Wang F."/>
            <person name="Wang J."/>
            <person name="Li S."/>
            <person name="Zhang Y."/>
            <person name="Fang M."/>
            <person name="Ma L."/>
            <person name="Zhao Y."/>
            <person name="Jiang S."/>
        </authorList>
    </citation>
    <scope>NUCLEOTIDE SEQUENCE [LARGE SCALE GENOMIC DNA]</scope>
    <source>
        <strain evidence="1">S2</strain>
        <tissue evidence="1">Leaf</tissue>
    </source>
</reference>
<evidence type="ECO:0000313" key="1">
    <source>
        <dbReference type="EMBL" id="KAB2633387.1"/>
    </source>
</evidence>
<dbReference type="EMBL" id="SMOL01000120">
    <property type="protein sequence ID" value="KAB2633387.1"/>
    <property type="molecule type" value="Genomic_DNA"/>
</dbReference>
<dbReference type="AlphaFoldDB" id="A0A5N5I2M0"/>
<gene>
    <name evidence="1" type="ORF">D8674_029634</name>
</gene>
<reference evidence="2" key="2">
    <citation type="submission" date="2019-10" db="EMBL/GenBank/DDBJ databases">
        <title>A de novo genome assembly of a pear dwarfing rootstock.</title>
        <authorList>
            <person name="Wang F."/>
            <person name="Wang J."/>
            <person name="Li S."/>
            <person name="Zhang Y."/>
            <person name="Fang M."/>
            <person name="Ma L."/>
            <person name="Zhao Y."/>
            <person name="Jiang S."/>
        </authorList>
    </citation>
    <scope>NUCLEOTIDE SEQUENCE [LARGE SCALE GENOMIC DNA]</scope>
</reference>
<evidence type="ECO:0000313" key="2">
    <source>
        <dbReference type="Proteomes" id="UP000327157"/>
    </source>
</evidence>
<comment type="caution">
    <text evidence="1">The sequence shown here is derived from an EMBL/GenBank/DDBJ whole genome shotgun (WGS) entry which is preliminary data.</text>
</comment>
<name>A0A5N5I2M0_9ROSA</name>